<protein>
    <submittedName>
        <fullName evidence="2">ImmA/IrrE family metallo-endopeptidase</fullName>
    </submittedName>
</protein>
<dbReference type="AlphaFoldDB" id="A0A4S2BRV8"/>
<gene>
    <name evidence="2" type="ORF">E5351_00145</name>
</gene>
<comment type="caution">
    <text evidence="2">The sequence shown here is derived from an EMBL/GenBank/DDBJ whole genome shotgun (WGS) entry which is preliminary data.</text>
</comment>
<dbReference type="EMBL" id="SRYV01000001">
    <property type="protein sequence ID" value="TGY17808.1"/>
    <property type="molecule type" value="Genomic_DNA"/>
</dbReference>
<evidence type="ECO:0000313" key="2">
    <source>
        <dbReference type="EMBL" id="TGY17808.1"/>
    </source>
</evidence>
<evidence type="ECO:0000259" key="1">
    <source>
        <dbReference type="Pfam" id="PF06114"/>
    </source>
</evidence>
<dbReference type="InterPro" id="IPR010359">
    <property type="entry name" value="IrrE_HExxH"/>
</dbReference>
<feature type="domain" description="IrrE N-terminal-like" evidence="1">
    <location>
        <begin position="22"/>
        <end position="118"/>
    </location>
</feature>
<sequence>MTSEDRERFDNLIAWLINYCFDHQIGVVYNKFLPPTAKSKSYNYPSDLVVVNGNWYPETEIPFIFAHEIGHTIENTPIFNRLAYLGRQKGEYSANVFAINLLAQYCFENDIWFNSIFDFAKAFGIPHDKWYILVDLQKIN</sequence>
<reference evidence="2 3" key="1">
    <citation type="submission" date="2019-04" db="EMBL/GenBank/DDBJ databases">
        <title>Microbes associate with the intestines of laboratory mice.</title>
        <authorList>
            <person name="Navarre W."/>
            <person name="Wong E."/>
            <person name="Huang K."/>
            <person name="Tropini C."/>
            <person name="Ng K."/>
            <person name="Yu B."/>
        </authorList>
    </citation>
    <scope>NUCLEOTIDE SEQUENCE [LARGE SCALE GENOMIC DNA]</scope>
    <source>
        <strain evidence="2 3">NM61_E11</strain>
    </source>
</reference>
<dbReference type="RefSeq" id="WP_135960225.1">
    <property type="nucleotide sequence ID" value="NZ_CANRWT010000001.1"/>
</dbReference>
<accession>A0A4S2BRV8</accession>
<name>A0A4S2BRV8_9LACO</name>
<organism evidence="2 3">
    <name type="scientific">Lactobacillus intestinalis</name>
    <dbReference type="NCBI Taxonomy" id="151781"/>
    <lineage>
        <taxon>Bacteria</taxon>
        <taxon>Bacillati</taxon>
        <taxon>Bacillota</taxon>
        <taxon>Bacilli</taxon>
        <taxon>Lactobacillales</taxon>
        <taxon>Lactobacillaceae</taxon>
        <taxon>Lactobacillus</taxon>
    </lineage>
</organism>
<proteinExistence type="predicted"/>
<dbReference type="Proteomes" id="UP000309117">
    <property type="component" value="Unassembled WGS sequence"/>
</dbReference>
<dbReference type="Pfam" id="PF06114">
    <property type="entry name" value="Peptidase_M78"/>
    <property type="match status" value="1"/>
</dbReference>
<evidence type="ECO:0000313" key="3">
    <source>
        <dbReference type="Proteomes" id="UP000309117"/>
    </source>
</evidence>